<evidence type="ECO:0000313" key="2">
    <source>
        <dbReference type="Proteomes" id="UP000014540"/>
    </source>
</evidence>
<dbReference type="EMBL" id="AKWZ02000010">
    <property type="protein sequence ID" value="EPG73067.1"/>
    <property type="molecule type" value="Genomic_DNA"/>
</dbReference>
<evidence type="ECO:0000313" key="1">
    <source>
        <dbReference type="EMBL" id="EPG73067.1"/>
    </source>
</evidence>
<gene>
    <name evidence="1" type="ORF">LEP1GSC058_2999</name>
</gene>
<name>S3VY73_9LEPT</name>
<protein>
    <submittedName>
        <fullName evidence="1">Uncharacterized protein</fullName>
    </submittedName>
</protein>
<reference evidence="1" key="1">
    <citation type="submission" date="2013-04" db="EMBL/GenBank/DDBJ databases">
        <authorList>
            <person name="Harkins D.M."/>
            <person name="Durkin A.S."/>
            <person name="Selengut J.D."/>
            <person name="Sanka R."/>
            <person name="DePew J."/>
            <person name="Purushe J."/>
            <person name="Ahmed A."/>
            <person name="van der Linden H."/>
            <person name="Goris M.G.A."/>
            <person name="Hartskeerl R.A."/>
            <person name="Vinetz J.M."/>
            <person name="Sutton G.G."/>
            <person name="Nelson W.C."/>
            <person name="Fouts D.E."/>
        </authorList>
    </citation>
    <scope>NUCLEOTIDE SEQUENCE [LARGE SCALE GENOMIC DNA]</scope>
    <source>
        <strain evidence="1">BUT 6</strain>
    </source>
</reference>
<accession>S3VY73</accession>
<dbReference type="AlphaFoldDB" id="S3VY73"/>
<organism evidence="1 2">
    <name type="scientific">Leptospira fainei serovar Hurstbridge str. BUT 6</name>
    <dbReference type="NCBI Taxonomy" id="1193011"/>
    <lineage>
        <taxon>Bacteria</taxon>
        <taxon>Pseudomonadati</taxon>
        <taxon>Spirochaetota</taxon>
        <taxon>Spirochaetia</taxon>
        <taxon>Leptospirales</taxon>
        <taxon>Leptospiraceae</taxon>
        <taxon>Leptospira</taxon>
    </lineage>
</organism>
<proteinExistence type="predicted"/>
<keyword evidence="2" id="KW-1185">Reference proteome</keyword>
<dbReference type="Proteomes" id="UP000014540">
    <property type="component" value="Unassembled WGS sequence"/>
</dbReference>
<comment type="caution">
    <text evidence="1">The sequence shown here is derived from an EMBL/GenBank/DDBJ whole genome shotgun (WGS) entry which is preliminary data.</text>
</comment>
<sequence>MTRITGNSLNVAFFHFLRYSVNQHSLVDIASVRRRRESF</sequence>